<comment type="caution">
    <text evidence="1">The sequence shown here is derived from an EMBL/GenBank/DDBJ whole genome shotgun (WGS) entry which is preliminary data.</text>
</comment>
<reference evidence="1" key="1">
    <citation type="journal article" date="2021" name="Nat. Commun.">
        <title>Genetic determinants of endophytism in the Arabidopsis root mycobiome.</title>
        <authorList>
            <person name="Mesny F."/>
            <person name="Miyauchi S."/>
            <person name="Thiergart T."/>
            <person name="Pickel B."/>
            <person name="Atanasova L."/>
            <person name="Karlsson M."/>
            <person name="Huettel B."/>
            <person name="Barry K.W."/>
            <person name="Haridas S."/>
            <person name="Chen C."/>
            <person name="Bauer D."/>
            <person name="Andreopoulos W."/>
            <person name="Pangilinan J."/>
            <person name="LaButti K."/>
            <person name="Riley R."/>
            <person name="Lipzen A."/>
            <person name="Clum A."/>
            <person name="Drula E."/>
            <person name="Henrissat B."/>
            <person name="Kohler A."/>
            <person name="Grigoriev I.V."/>
            <person name="Martin F.M."/>
            <person name="Hacquard S."/>
        </authorList>
    </citation>
    <scope>NUCLEOTIDE SEQUENCE</scope>
    <source>
        <strain evidence="1">MPI-CAGE-CH-0235</strain>
    </source>
</reference>
<dbReference type="InterPro" id="IPR032675">
    <property type="entry name" value="LRR_dom_sf"/>
</dbReference>
<proteinExistence type="predicted"/>
<keyword evidence="2" id="KW-1185">Reference proteome</keyword>
<protein>
    <submittedName>
        <fullName evidence="1">Uncharacterized protein</fullName>
    </submittedName>
</protein>
<gene>
    <name evidence="1" type="ORF">B0I35DRAFT_359887</name>
</gene>
<dbReference type="AlphaFoldDB" id="A0A8K0SIB6"/>
<sequence length="612" mass="68867">MATCRRCHSAGLPKLFRNLKITPKATQTLLRSDVDKLLGVLGSAQSLAHVRSVTICGSMPEATFHPSSQTHQTFINTANTSNLPRIPTQQDYYAGLEYYWDAVAKLFQTLPYPTDVIWDSVDAFPACLLNVIHRHTSHCRIHIRKLKFRSLRLEVTHERDLALVSSPHLHSICVTWSGRYSSGDDDHHYEAAVRVLQGLAPNLKEVRMMYRRPPASPALFRAMVTPRQPWKGFTGVGDEDARQGALESLALLGETRATPRILEEWANYTDFELLRHLTLMIQVSGGALRWASSNLSLPNLKELRISLDRDDVQEKRPGFADDAIAFFDSLPPLTTLDLSGALEQKILQHVLRQHGATLKNLTITPYESKYSTTKRNLPLVLTNEDFDVLQSSCPNVMKLKLPVKRRKGNASEVAIYQALGRMKSLTDIYLTLDCSAPWVTQSNEGSDGPANVGFDGRTSILGNVKPHHIRDSMINCATDALLAEAIWRTISEGKTGYPVHTLTIKSRGGTDFGSAMVDTALSDYIDHLSRSYKVSRAVRDDDNTFSIVEEDRVRREERDDRVRLIEIARDESGHMDGSTMAIYRKTFEAIWPKKEGSRDWRDDWQSFPLCPA</sequence>
<dbReference type="Gene3D" id="3.80.10.10">
    <property type="entry name" value="Ribonuclease Inhibitor"/>
    <property type="match status" value="1"/>
</dbReference>
<organism evidence="1 2">
    <name type="scientific">Stachybotrys elegans</name>
    <dbReference type="NCBI Taxonomy" id="80388"/>
    <lineage>
        <taxon>Eukaryota</taxon>
        <taxon>Fungi</taxon>
        <taxon>Dikarya</taxon>
        <taxon>Ascomycota</taxon>
        <taxon>Pezizomycotina</taxon>
        <taxon>Sordariomycetes</taxon>
        <taxon>Hypocreomycetidae</taxon>
        <taxon>Hypocreales</taxon>
        <taxon>Stachybotryaceae</taxon>
        <taxon>Stachybotrys</taxon>
    </lineage>
</organism>
<dbReference type="Proteomes" id="UP000813444">
    <property type="component" value="Unassembled WGS sequence"/>
</dbReference>
<dbReference type="OrthoDB" id="3945550at2759"/>
<dbReference type="EMBL" id="JAGPNK010000014">
    <property type="protein sequence ID" value="KAH7308946.1"/>
    <property type="molecule type" value="Genomic_DNA"/>
</dbReference>
<evidence type="ECO:0000313" key="2">
    <source>
        <dbReference type="Proteomes" id="UP000813444"/>
    </source>
</evidence>
<accession>A0A8K0SIB6</accession>
<evidence type="ECO:0000313" key="1">
    <source>
        <dbReference type="EMBL" id="KAH7308946.1"/>
    </source>
</evidence>
<name>A0A8K0SIB6_9HYPO</name>